<gene>
    <name evidence="1" type="ORF">CWR43_14300</name>
</gene>
<organism evidence="1 2">
    <name type="scientific">Rhizobium sullae</name>
    <name type="common">Rhizobium hedysari</name>
    <dbReference type="NCBI Taxonomy" id="50338"/>
    <lineage>
        <taxon>Bacteria</taxon>
        <taxon>Pseudomonadati</taxon>
        <taxon>Pseudomonadota</taxon>
        <taxon>Alphaproteobacteria</taxon>
        <taxon>Hyphomicrobiales</taxon>
        <taxon>Rhizobiaceae</taxon>
        <taxon>Rhizobium/Agrobacterium group</taxon>
        <taxon>Rhizobium</taxon>
    </lineage>
</organism>
<dbReference type="EMBL" id="PIQN01000008">
    <property type="protein sequence ID" value="PKA43213.1"/>
    <property type="molecule type" value="Genomic_DNA"/>
</dbReference>
<sequence>MERPVLVALRGRITNNGEMVATIIDKGCTRGAIFPTDKDPGKSFKADFERLGFTRAKIER</sequence>
<protein>
    <submittedName>
        <fullName evidence="1">Uncharacterized protein</fullName>
    </submittedName>
</protein>
<evidence type="ECO:0000313" key="2">
    <source>
        <dbReference type="Proteomes" id="UP000232164"/>
    </source>
</evidence>
<dbReference type="AlphaFoldDB" id="A0A2N0DAT5"/>
<comment type="caution">
    <text evidence="1">The sequence shown here is derived from an EMBL/GenBank/DDBJ whole genome shotgun (WGS) entry which is preliminary data.</text>
</comment>
<reference evidence="1 2" key="1">
    <citation type="submission" date="2017-11" db="EMBL/GenBank/DDBJ databases">
        <authorList>
            <person name="Han C.G."/>
        </authorList>
    </citation>
    <scope>NUCLEOTIDE SEQUENCE [LARGE SCALE GENOMIC DNA]</scope>
    <source>
        <strain evidence="1 2">HCNT1</strain>
    </source>
</reference>
<evidence type="ECO:0000313" key="1">
    <source>
        <dbReference type="EMBL" id="PKA43213.1"/>
    </source>
</evidence>
<name>A0A2N0DAT5_RHISU</name>
<accession>A0A2N0DAT5</accession>
<dbReference type="Proteomes" id="UP000232164">
    <property type="component" value="Unassembled WGS sequence"/>
</dbReference>
<proteinExistence type="predicted"/>
<reference evidence="1 2" key="2">
    <citation type="submission" date="2017-12" db="EMBL/GenBank/DDBJ databases">
        <title>Genome sequence of Rhizobium sullae HCNT1 isolated from Sulla coronaria nodules and featuring peculiar denitrification phenotypes.</title>
        <authorList>
            <person name="De Diego-Diaz B."/>
            <person name="Treu L."/>
            <person name="Campanaro S."/>
            <person name="Da Silva Duarte V."/>
            <person name="Basaglia M."/>
            <person name="Favaro L."/>
            <person name="Casella S."/>
            <person name="Squartini A."/>
        </authorList>
    </citation>
    <scope>NUCLEOTIDE SEQUENCE [LARGE SCALE GENOMIC DNA]</scope>
    <source>
        <strain evidence="1 2">HCNT1</strain>
    </source>
</reference>